<evidence type="ECO:0000313" key="10">
    <source>
        <dbReference type="Proteomes" id="UP001457282"/>
    </source>
</evidence>
<evidence type="ECO:0000256" key="7">
    <source>
        <dbReference type="SAM" id="MobiDB-lite"/>
    </source>
</evidence>
<dbReference type="PROSITE" id="PS50811">
    <property type="entry name" value="WRKY"/>
    <property type="match status" value="2"/>
</dbReference>
<organism evidence="9 10">
    <name type="scientific">Rubus argutus</name>
    <name type="common">Southern blackberry</name>
    <dbReference type="NCBI Taxonomy" id="59490"/>
    <lineage>
        <taxon>Eukaryota</taxon>
        <taxon>Viridiplantae</taxon>
        <taxon>Streptophyta</taxon>
        <taxon>Embryophyta</taxon>
        <taxon>Tracheophyta</taxon>
        <taxon>Spermatophyta</taxon>
        <taxon>Magnoliopsida</taxon>
        <taxon>eudicotyledons</taxon>
        <taxon>Gunneridae</taxon>
        <taxon>Pentapetalae</taxon>
        <taxon>rosids</taxon>
        <taxon>fabids</taxon>
        <taxon>Rosales</taxon>
        <taxon>Rosaceae</taxon>
        <taxon>Rosoideae</taxon>
        <taxon>Rosoideae incertae sedis</taxon>
        <taxon>Rubus</taxon>
    </lineage>
</organism>
<dbReference type="SMART" id="SM00774">
    <property type="entry name" value="WRKY"/>
    <property type="match status" value="2"/>
</dbReference>
<comment type="caution">
    <text evidence="9">The sequence shown here is derived from an EMBL/GenBank/DDBJ whole genome shotgun (WGS) entry which is preliminary data.</text>
</comment>
<dbReference type="InterPro" id="IPR044810">
    <property type="entry name" value="WRKY_plant"/>
</dbReference>
<feature type="region of interest" description="Disordered" evidence="7">
    <location>
        <begin position="289"/>
        <end position="334"/>
    </location>
</feature>
<dbReference type="PANTHER" id="PTHR31221:SF150">
    <property type="entry name" value="WRKY TRANSCRIPTION FACTOR 32-RELATED"/>
    <property type="match status" value="1"/>
</dbReference>
<keyword evidence="2" id="KW-0677">Repeat</keyword>
<name>A0AAW1YDY1_RUBAR</name>
<evidence type="ECO:0000313" key="9">
    <source>
        <dbReference type="EMBL" id="KAK9947344.1"/>
    </source>
</evidence>
<dbReference type="Proteomes" id="UP001457282">
    <property type="component" value="Unassembled WGS sequence"/>
</dbReference>
<dbReference type="GO" id="GO:0043565">
    <property type="term" value="F:sequence-specific DNA binding"/>
    <property type="evidence" value="ECO:0007669"/>
    <property type="project" value="InterPro"/>
</dbReference>
<reference evidence="9 10" key="1">
    <citation type="journal article" date="2023" name="G3 (Bethesda)">
        <title>A chromosome-length genome assembly and annotation of blackberry (Rubus argutus, cv. 'Hillquist').</title>
        <authorList>
            <person name="Bruna T."/>
            <person name="Aryal R."/>
            <person name="Dudchenko O."/>
            <person name="Sargent D.J."/>
            <person name="Mead D."/>
            <person name="Buti M."/>
            <person name="Cavallini A."/>
            <person name="Hytonen T."/>
            <person name="Andres J."/>
            <person name="Pham M."/>
            <person name="Weisz D."/>
            <person name="Mascagni F."/>
            <person name="Usai G."/>
            <person name="Natali L."/>
            <person name="Bassil N."/>
            <person name="Fernandez G.E."/>
            <person name="Lomsadze A."/>
            <person name="Armour M."/>
            <person name="Olukolu B."/>
            <person name="Poorten T."/>
            <person name="Britton C."/>
            <person name="Davik J."/>
            <person name="Ashrafi H."/>
            <person name="Aiden E.L."/>
            <person name="Borodovsky M."/>
            <person name="Worthington M."/>
        </authorList>
    </citation>
    <scope>NUCLEOTIDE SEQUENCE [LARGE SCALE GENOMIC DNA]</scope>
    <source>
        <strain evidence="9">PI 553951</strain>
    </source>
</reference>
<dbReference type="InterPro" id="IPR036576">
    <property type="entry name" value="WRKY_dom_sf"/>
</dbReference>
<evidence type="ECO:0000256" key="2">
    <source>
        <dbReference type="ARBA" id="ARBA00022737"/>
    </source>
</evidence>
<protein>
    <recommendedName>
        <fullName evidence="8">WRKY domain-containing protein</fullName>
    </recommendedName>
</protein>
<keyword evidence="3" id="KW-0805">Transcription regulation</keyword>
<keyword evidence="10" id="KW-1185">Reference proteome</keyword>
<dbReference type="FunFam" id="2.20.25.80:FF:000006">
    <property type="entry name" value="WRKY transcription factor"/>
    <property type="match status" value="1"/>
</dbReference>
<proteinExistence type="predicted"/>
<feature type="domain" description="WRKY" evidence="8">
    <location>
        <begin position="195"/>
        <end position="253"/>
    </location>
</feature>
<evidence type="ECO:0000256" key="6">
    <source>
        <dbReference type="ARBA" id="ARBA00023242"/>
    </source>
</evidence>
<dbReference type="Gene3D" id="2.20.25.80">
    <property type="entry name" value="WRKY domain"/>
    <property type="match status" value="2"/>
</dbReference>
<evidence type="ECO:0000256" key="5">
    <source>
        <dbReference type="ARBA" id="ARBA00023163"/>
    </source>
</evidence>
<dbReference type="GO" id="GO:0003700">
    <property type="term" value="F:DNA-binding transcription factor activity"/>
    <property type="evidence" value="ECO:0007669"/>
    <property type="project" value="InterPro"/>
</dbReference>
<dbReference type="GO" id="GO:0005634">
    <property type="term" value="C:nucleus"/>
    <property type="evidence" value="ECO:0007669"/>
    <property type="project" value="UniProtKB-SubCell"/>
</dbReference>
<keyword evidence="6" id="KW-0539">Nucleus</keyword>
<comment type="subcellular location">
    <subcellularLocation>
        <location evidence="1">Nucleus</location>
    </subcellularLocation>
</comment>
<dbReference type="SUPFAM" id="SSF118290">
    <property type="entry name" value="WRKY DNA-binding domain"/>
    <property type="match status" value="2"/>
</dbReference>
<dbReference type="AlphaFoldDB" id="A0AAW1YDY1"/>
<dbReference type="PANTHER" id="PTHR31221">
    <property type="entry name" value="WRKY TRANSCRIPTION FACTOR PROTEIN 1-RELATED"/>
    <property type="match status" value="1"/>
</dbReference>
<keyword evidence="5" id="KW-0804">Transcription</keyword>
<feature type="domain" description="WRKY" evidence="8">
    <location>
        <begin position="360"/>
        <end position="425"/>
    </location>
</feature>
<dbReference type="InterPro" id="IPR003657">
    <property type="entry name" value="WRKY_dom"/>
</dbReference>
<feature type="compositionally biased region" description="Polar residues" evidence="7">
    <location>
        <begin position="98"/>
        <end position="115"/>
    </location>
</feature>
<accession>A0AAW1YDY1</accession>
<feature type="compositionally biased region" description="Basic and acidic residues" evidence="7">
    <location>
        <begin position="316"/>
        <end position="331"/>
    </location>
</feature>
<evidence type="ECO:0000256" key="4">
    <source>
        <dbReference type="ARBA" id="ARBA00023125"/>
    </source>
</evidence>
<evidence type="ECO:0000256" key="1">
    <source>
        <dbReference type="ARBA" id="ARBA00004123"/>
    </source>
</evidence>
<dbReference type="Pfam" id="PF03106">
    <property type="entry name" value="WRKY"/>
    <property type="match status" value="2"/>
</dbReference>
<feature type="region of interest" description="Disordered" evidence="7">
    <location>
        <begin position="1"/>
        <end position="123"/>
    </location>
</feature>
<sequence length="506" mass="55817">MADHESFEALQFEKQKQNGQEQEDEEYEEEGDEDENDNEEEKQPSEFQPGESQRSVPESRDTQLETLAVPPTLELTESDQYAGFGANSALPSIDGAQFQEQTGISHQEVPASTSYQPAQAQTQNMQQLISYPASLSELSPTSVTQSISPAPSPSLLEQRVSSKKVKSMCTPEDDKQNSSDFKSISPVPVVKTSASDGYNWRKYGQKQVKSPPGSRSYYRCTSSECCVKKIECCDNSGHVTEIVYKSQHTHDPPRRSNCTREIKVASSTECVGNSLIEYPCGILNDSELSTTSKEPIQENPIPERKRQNSSDSDGNGDVKIKEEHINEPEAKRRLKKSSLEYSDSLLKPGKKPKFVVHAAGDVGISGDGYRWRKYGQKMVKGNPHPRNYYRCTSAGCPVRKHIETAVDNTSAVIITYKGIHDHDMPVPKKRHGPPSAPLVAAAAPASMNNLQIVKSDSETHQNQISSTQWSVDKGGELTGETLDLGGEKAMESARTLLSIGFEIKPC</sequence>
<keyword evidence="4" id="KW-0238">DNA-binding</keyword>
<evidence type="ECO:0000256" key="3">
    <source>
        <dbReference type="ARBA" id="ARBA00023015"/>
    </source>
</evidence>
<gene>
    <name evidence="9" type="ORF">M0R45_002975</name>
</gene>
<feature type="compositionally biased region" description="Basic and acidic residues" evidence="7">
    <location>
        <begin position="1"/>
        <end position="16"/>
    </location>
</feature>
<feature type="compositionally biased region" description="Acidic residues" evidence="7">
    <location>
        <begin position="21"/>
        <end position="40"/>
    </location>
</feature>
<dbReference type="EMBL" id="JBEDUW010000001">
    <property type="protein sequence ID" value="KAK9947344.1"/>
    <property type="molecule type" value="Genomic_DNA"/>
</dbReference>
<evidence type="ECO:0000259" key="8">
    <source>
        <dbReference type="PROSITE" id="PS50811"/>
    </source>
</evidence>
<feature type="region of interest" description="Disordered" evidence="7">
    <location>
        <begin position="142"/>
        <end position="184"/>
    </location>
</feature>